<keyword evidence="4" id="KW-1185">Reference proteome</keyword>
<evidence type="ECO:0000256" key="1">
    <source>
        <dbReference type="SAM" id="MobiDB-lite"/>
    </source>
</evidence>
<gene>
    <name evidence="3" type="ORF">GE061_014477</name>
</gene>
<feature type="region of interest" description="Disordered" evidence="1">
    <location>
        <begin position="94"/>
        <end position="116"/>
    </location>
</feature>
<dbReference type="PANTHER" id="PTHR31640:SF1">
    <property type="entry name" value="BRIDGE-LIKE LIPID TRANSFER PROTEIN FAMILY MEMBER 1"/>
    <property type="match status" value="1"/>
</dbReference>
<organism evidence="3 4">
    <name type="scientific">Apolygus lucorum</name>
    <name type="common">Small green plant bug</name>
    <name type="synonym">Lygocoris lucorum</name>
    <dbReference type="NCBI Taxonomy" id="248454"/>
    <lineage>
        <taxon>Eukaryota</taxon>
        <taxon>Metazoa</taxon>
        <taxon>Ecdysozoa</taxon>
        <taxon>Arthropoda</taxon>
        <taxon>Hexapoda</taxon>
        <taxon>Insecta</taxon>
        <taxon>Pterygota</taxon>
        <taxon>Neoptera</taxon>
        <taxon>Paraneoptera</taxon>
        <taxon>Hemiptera</taxon>
        <taxon>Heteroptera</taxon>
        <taxon>Panheteroptera</taxon>
        <taxon>Cimicomorpha</taxon>
        <taxon>Miridae</taxon>
        <taxon>Mirini</taxon>
        <taxon>Apolygus</taxon>
    </lineage>
</organism>
<dbReference type="OrthoDB" id="10051416at2759"/>
<evidence type="ECO:0000259" key="2">
    <source>
        <dbReference type="SMART" id="SM01220"/>
    </source>
</evidence>
<dbReference type="EMBL" id="WIXP02000006">
    <property type="protein sequence ID" value="KAF6208738.1"/>
    <property type="molecule type" value="Genomic_DNA"/>
</dbReference>
<evidence type="ECO:0000313" key="4">
    <source>
        <dbReference type="Proteomes" id="UP000466442"/>
    </source>
</evidence>
<feature type="region of interest" description="Disordered" evidence="1">
    <location>
        <begin position="1030"/>
        <end position="1065"/>
    </location>
</feature>
<dbReference type="GO" id="GO:0098793">
    <property type="term" value="C:presynapse"/>
    <property type="evidence" value="ECO:0007669"/>
    <property type="project" value="GOC"/>
</dbReference>
<dbReference type="Pfam" id="PF25040">
    <property type="entry name" value="BLTP1_C"/>
    <property type="match status" value="4"/>
</dbReference>
<dbReference type="PANTHER" id="PTHR31640">
    <property type="entry name" value="TRANSMEMBRANE PROTEIN KIAA1109"/>
    <property type="match status" value="1"/>
</dbReference>
<proteinExistence type="predicted"/>
<name>A0A8S9XKG0_APOLU</name>
<dbReference type="Proteomes" id="UP000466442">
    <property type="component" value="Unassembled WGS sequence"/>
</dbReference>
<feature type="compositionally biased region" description="Polar residues" evidence="1">
    <location>
        <begin position="1044"/>
        <end position="1055"/>
    </location>
</feature>
<feature type="domain" description="Bridge-like lipid transfer protein family member 1 C-terminal" evidence="2">
    <location>
        <begin position="533"/>
        <end position="1150"/>
    </location>
</feature>
<dbReference type="InterPro" id="IPR056742">
    <property type="entry name" value="BLTP1_C"/>
</dbReference>
<feature type="region of interest" description="Disordered" evidence="1">
    <location>
        <begin position="155"/>
        <end position="187"/>
    </location>
</feature>
<sequence length="1160" mass="129262">MPNTPFSITWRPGSFISILITPIFRLTDPRNHSIARNNIQLTMTAIDPTQSSLPSASSELSLPVDGELMDWQAGRHSSDNIPPDIEHGSLLLGDIESSTTGSSPSTGPALQKPTEPNIDFELDVKVLINRGKCVLHTKDLTREDELKMMSRMKKERSCSGGMFEFPPSSPGLSRKTHSRHHSSTPGNRLRQLQAPLLGDVTVFHIPGLDVKVHYESKTAPETPSKEKRPLGVGTGVKKATLFAWATLQSIPEETVISPHILEFLEQTLEPIPTNDSRSPPPTQGQGGMFTNNGNMANNTVQYYASFPVDVIVYFHMQPSTFRFSCLPVSRVECMLQLPSLDTVFSSKRADPSLPTTGPGAMGGISVTSCLSDFSLYIFHPYGGKKSGVKEPQWSPLSDSERKDSLSVNVEFVKFHLSRSRKVNMEPKSSGDHSAVIRFSTIMDIGSASFKYDMRRLTEILAFPKAWYRRSIMRRLFLGDLSSSATYSDGDDSDTGYGDGRTYTERSPILAMDRERMRLNLNSDLKMSRYRHDRTSSSDSSPVTIDKIPNSAWETLVLFAVNFKRLNVHMNMGNVMGNVMWLTKDFKSEGRLAIGSSGHKNMYIGLGLAGSSLDAKGGIVGGSIDLSNIDTFITIREDPGTEPNHTVGLKLAALECRLDYMGTAVLMGRVSKLDVQLKDEWKTGVQDSDEFCPTRRPAMIFMHGDLGWDQLQVMMSKSTTVDLLKMHYKLEEFFTQQFKSSKRVFSSLGNEGSGPGSSYRKRPTRKKISTTESMAGWAQEARHHRHWQRALGQAAILNLASNSDNSAVLGGTLDLHGTNISLACFHGINFKSKSWALFSLKEPMISFATEAQRVPNNESSQIDSHIVQTLTFSLGMMQPGTAQHDSMATVCKVSRNVVFPPQFRTLQEWFHYAFSCSEDDAVDRFPCVERDSERVEQTNRVRSTPKSPDPKHTREVIFALPSLQTHLKTEHLQAPGTPIVSNEDKPVVSCSFVTEFEDHIFVTVDAEAFFFLHDLITSYLREKDRVLGSGQAARAQSPLPDSLKAESSVSDTASGGSDTGEDEKMKKKAFDPTDVFNLDWRAFHCKTWHLEPTVRLLSWGGKRIEPYGVDYILQKLGFSHARTTIPKWVQRGFMDPLDKVLSVLAYRMLQVASEQATRNKR</sequence>
<evidence type="ECO:0000313" key="3">
    <source>
        <dbReference type="EMBL" id="KAF6208738.1"/>
    </source>
</evidence>
<dbReference type="GO" id="GO:0048488">
    <property type="term" value="P:synaptic vesicle endocytosis"/>
    <property type="evidence" value="ECO:0007669"/>
    <property type="project" value="TreeGrafter"/>
</dbReference>
<comment type="caution">
    <text evidence="3">The sequence shown here is derived from an EMBL/GenBank/DDBJ whole genome shotgun (WGS) entry which is preliminary data.</text>
</comment>
<dbReference type="InterPro" id="IPR033616">
    <property type="entry name" value="BLTP1"/>
</dbReference>
<feature type="region of interest" description="Disordered" evidence="1">
    <location>
        <begin position="744"/>
        <end position="765"/>
    </location>
</feature>
<accession>A0A8S9XKG0</accession>
<feature type="compositionally biased region" description="Low complexity" evidence="1">
    <location>
        <begin position="97"/>
        <end position="108"/>
    </location>
</feature>
<dbReference type="AlphaFoldDB" id="A0A8S9XKG0"/>
<dbReference type="SMART" id="SM01220">
    <property type="entry name" value="FSA_C"/>
    <property type="match status" value="1"/>
</dbReference>
<protein>
    <recommendedName>
        <fullName evidence="2">Bridge-like lipid transfer protein family member 1 C-terminal domain-containing protein</fullName>
    </recommendedName>
</protein>
<feature type="region of interest" description="Disordered" evidence="1">
    <location>
        <begin position="932"/>
        <end position="951"/>
    </location>
</feature>
<reference evidence="3" key="1">
    <citation type="journal article" date="2021" name="Mol. Ecol. Resour.">
        <title>Apolygus lucorum genome provides insights into omnivorousness and mesophyll feeding.</title>
        <authorList>
            <person name="Liu Y."/>
            <person name="Liu H."/>
            <person name="Wang H."/>
            <person name="Huang T."/>
            <person name="Liu B."/>
            <person name="Yang B."/>
            <person name="Yin L."/>
            <person name="Li B."/>
            <person name="Zhang Y."/>
            <person name="Zhang S."/>
            <person name="Jiang F."/>
            <person name="Zhang X."/>
            <person name="Ren Y."/>
            <person name="Wang B."/>
            <person name="Wang S."/>
            <person name="Lu Y."/>
            <person name="Wu K."/>
            <person name="Fan W."/>
            <person name="Wang G."/>
        </authorList>
    </citation>
    <scope>NUCLEOTIDE SEQUENCE</scope>
    <source>
        <strain evidence="3">12Hb</strain>
    </source>
</reference>